<gene>
    <name evidence="2" type="ORF">SAMN02745716_1259</name>
</gene>
<reference evidence="3" key="1">
    <citation type="submission" date="2016-10" db="EMBL/GenBank/DDBJ databases">
        <authorList>
            <person name="Varghese N."/>
            <person name="Submissions S."/>
        </authorList>
    </citation>
    <scope>NUCLEOTIDE SEQUENCE [LARGE SCALE GENOMIC DNA]</scope>
    <source>
        <strain evidence="3">ATCC 35263</strain>
    </source>
</reference>
<dbReference type="Pfam" id="PF12686">
    <property type="entry name" value="DUF3800"/>
    <property type="match status" value="1"/>
</dbReference>
<dbReference type="Proteomes" id="UP000222056">
    <property type="component" value="Unassembled WGS sequence"/>
</dbReference>
<sequence>MHVLFLDESGKPDEKVFALGGVAIRADDWRLTRDRLTAALSEQGWPADRELKWHGCRTGTVPPTVADAVYATLASCPITCFVCLLRPLAGRQSHPELFASGEDTYATALTFLAERFQRFLADQESYGLIVLDSRRSELDERMRRFFERLREQGTPYLSFERLIDCLMLAPSHLSTGLQIADLVVGATLGARRRQGDASRWFKQLEPRFARHPARGTIEGVGIKVFPEPASGTRLEAPGRLFDASDRRRPGEIYTSRKGPGGTSASADPRASSS</sequence>
<evidence type="ECO:0000313" key="3">
    <source>
        <dbReference type="Proteomes" id="UP000222056"/>
    </source>
</evidence>
<keyword evidence="3" id="KW-1185">Reference proteome</keyword>
<name>A0A1H6FS01_THEAL</name>
<dbReference type="EMBL" id="FNWJ01000002">
    <property type="protein sequence ID" value="SEH13681.1"/>
    <property type="molecule type" value="Genomic_DNA"/>
</dbReference>
<proteinExistence type="predicted"/>
<protein>
    <recommendedName>
        <fullName evidence="4">DUF3800 domain-containing protein</fullName>
    </recommendedName>
</protein>
<dbReference type="InterPro" id="IPR024524">
    <property type="entry name" value="DUF3800"/>
</dbReference>
<dbReference type="STRING" id="29539.SAMN02745716_1259"/>
<feature type="region of interest" description="Disordered" evidence="1">
    <location>
        <begin position="231"/>
        <end position="273"/>
    </location>
</feature>
<accession>A0A1H6FS01</accession>
<dbReference type="RefSeq" id="WP_093117426.1">
    <property type="nucleotide sequence ID" value="NZ_FNWJ01000002.1"/>
</dbReference>
<dbReference type="OrthoDB" id="3243307at2"/>
<evidence type="ECO:0000313" key="2">
    <source>
        <dbReference type="EMBL" id="SEH13681.1"/>
    </source>
</evidence>
<evidence type="ECO:0008006" key="4">
    <source>
        <dbReference type="Google" id="ProtNLM"/>
    </source>
</evidence>
<dbReference type="AlphaFoldDB" id="A0A1H6FS01"/>
<feature type="compositionally biased region" description="Polar residues" evidence="1">
    <location>
        <begin position="262"/>
        <end position="273"/>
    </location>
</feature>
<organism evidence="2 3">
    <name type="scientific">Thermoleophilum album</name>
    <dbReference type="NCBI Taxonomy" id="29539"/>
    <lineage>
        <taxon>Bacteria</taxon>
        <taxon>Bacillati</taxon>
        <taxon>Actinomycetota</taxon>
        <taxon>Thermoleophilia</taxon>
        <taxon>Thermoleophilales</taxon>
        <taxon>Thermoleophilaceae</taxon>
        <taxon>Thermoleophilum</taxon>
    </lineage>
</organism>
<evidence type="ECO:0000256" key="1">
    <source>
        <dbReference type="SAM" id="MobiDB-lite"/>
    </source>
</evidence>